<organism evidence="1 2">
    <name type="scientific">Bartonella vinsonii</name>
    <name type="common">Rochalimaea vinsonii</name>
    <dbReference type="NCBI Taxonomy" id="33047"/>
    <lineage>
        <taxon>Bacteria</taxon>
        <taxon>Pseudomonadati</taxon>
        <taxon>Pseudomonadota</taxon>
        <taxon>Alphaproteobacteria</taxon>
        <taxon>Hyphomicrobiales</taxon>
        <taxon>Bartonellaceae</taxon>
        <taxon>Bartonella</taxon>
    </lineage>
</organism>
<evidence type="ECO:0000313" key="1">
    <source>
        <dbReference type="EMBL" id="VEJ45005.1"/>
    </source>
</evidence>
<dbReference type="AlphaFoldDB" id="A0A3S4YYP1"/>
<reference evidence="1 2" key="1">
    <citation type="submission" date="2018-12" db="EMBL/GenBank/DDBJ databases">
        <authorList>
            <consortium name="Pathogen Informatics"/>
        </authorList>
    </citation>
    <scope>NUCLEOTIDE SEQUENCE [LARGE SCALE GENOMIC DNA]</scope>
    <source>
        <strain evidence="1 2">NCTC12905</strain>
    </source>
</reference>
<dbReference type="EMBL" id="LR134529">
    <property type="protein sequence ID" value="VEJ45005.1"/>
    <property type="molecule type" value="Genomic_DNA"/>
</dbReference>
<proteinExistence type="predicted"/>
<evidence type="ECO:0000313" key="2">
    <source>
        <dbReference type="Proteomes" id="UP000274201"/>
    </source>
</evidence>
<sequence>MRLLSFMLNNTKRFFSKHLSHGFKYSENMLLDNGGFVFALIMKVLVSKNRKLMAFSIKGK</sequence>
<accession>A0A3S4YYP1</accession>
<protein>
    <submittedName>
        <fullName evidence="1">Uncharacterized protein</fullName>
    </submittedName>
</protein>
<name>A0A3S4YYP1_BARVI</name>
<gene>
    <name evidence="1" type="ORF">NCTC12905_00651</name>
</gene>
<dbReference type="Proteomes" id="UP000274201">
    <property type="component" value="Chromosome"/>
</dbReference>